<reference evidence="11 12" key="1">
    <citation type="journal article" date="2013" name="Proc. Natl. Acad. Sci. U.S.A.">
        <title>The king cobra genome reveals dynamic gene evolution and adaptation in the snake venom system.</title>
        <authorList>
            <person name="Vonk F.J."/>
            <person name="Casewell N.R."/>
            <person name="Henkel C.V."/>
            <person name="Heimberg A.M."/>
            <person name="Jansen H.J."/>
            <person name="McCleary R.J."/>
            <person name="Kerkkamp H.M."/>
            <person name="Vos R.A."/>
            <person name="Guerreiro I."/>
            <person name="Calvete J.J."/>
            <person name="Wuster W."/>
            <person name="Woods A.E."/>
            <person name="Logan J.M."/>
            <person name="Harrison R.A."/>
            <person name="Castoe T.A."/>
            <person name="de Koning A.P."/>
            <person name="Pollock D.D."/>
            <person name="Yandell M."/>
            <person name="Calderon D."/>
            <person name="Renjifo C."/>
            <person name="Currier R.B."/>
            <person name="Salgado D."/>
            <person name="Pla D."/>
            <person name="Sanz L."/>
            <person name="Hyder A.S."/>
            <person name="Ribeiro J.M."/>
            <person name="Arntzen J.W."/>
            <person name="van den Thillart G.E."/>
            <person name="Boetzer M."/>
            <person name="Pirovano W."/>
            <person name="Dirks R.P."/>
            <person name="Spaink H.P."/>
            <person name="Duboule D."/>
            <person name="McGlinn E."/>
            <person name="Kini R.M."/>
            <person name="Richardson M.K."/>
        </authorList>
    </citation>
    <scope>NUCLEOTIDE SEQUENCE</scope>
    <source>
        <tissue evidence="11">Blood</tissue>
    </source>
</reference>
<dbReference type="InterPro" id="IPR011162">
    <property type="entry name" value="MHC_I/II-like_Ag-recog"/>
</dbReference>
<evidence type="ECO:0000256" key="8">
    <source>
        <dbReference type="ARBA" id="ARBA00023157"/>
    </source>
</evidence>
<evidence type="ECO:0000313" key="12">
    <source>
        <dbReference type="Proteomes" id="UP000018936"/>
    </source>
</evidence>
<feature type="non-terminal residue" evidence="11">
    <location>
        <position position="1"/>
    </location>
</feature>
<feature type="domain" description="MHC class I-like antigen recognition-like" evidence="10">
    <location>
        <begin position="20"/>
        <end position="74"/>
    </location>
</feature>
<evidence type="ECO:0000256" key="1">
    <source>
        <dbReference type="ARBA" id="ARBA00004479"/>
    </source>
</evidence>
<dbReference type="PANTHER" id="PTHR16675:SF242">
    <property type="entry name" value="MAJOR HISTOCOMPATIBILITY COMPLEX CLASS I-RELATED GENE PROTEIN"/>
    <property type="match status" value="1"/>
</dbReference>
<keyword evidence="3" id="KW-0812">Transmembrane</keyword>
<keyword evidence="4" id="KW-0732">Signal</keyword>
<evidence type="ECO:0000256" key="6">
    <source>
        <dbReference type="ARBA" id="ARBA00022989"/>
    </source>
</evidence>
<evidence type="ECO:0000256" key="5">
    <source>
        <dbReference type="ARBA" id="ARBA00022859"/>
    </source>
</evidence>
<name>V8N197_OPHHA</name>
<keyword evidence="9" id="KW-0325">Glycoprotein</keyword>
<evidence type="ECO:0000259" key="10">
    <source>
        <dbReference type="Pfam" id="PF00129"/>
    </source>
</evidence>
<dbReference type="GO" id="GO:0002474">
    <property type="term" value="P:antigen processing and presentation of peptide antigen via MHC class I"/>
    <property type="evidence" value="ECO:0007669"/>
    <property type="project" value="UniProtKB-KW"/>
</dbReference>
<keyword evidence="8" id="KW-1015">Disulfide bond</keyword>
<keyword evidence="7" id="KW-0472">Membrane</keyword>
<evidence type="ECO:0000256" key="2">
    <source>
        <dbReference type="ARBA" id="ARBA00022451"/>
    </source>
</evidence>
<sequence>MECRLLNSTLLLPPSPGSPSHSLYYSYLQLLEPSQGPPQSFIRGYLDDQPIARFDSLTRRMEPLVPWMKEAENQTFLAPEWVFRSDLQKLSKQDHHAGGEQRQGHLWPPMDSGDVMVGFYFP</sequence>
<keyword evidence="6" id="KW-1133">Transmembrane helix</keyword>
<evidence type="ECO:0000313" key="11">
    <source>
        <dbReference type="EMBL" id="ETE56034.1"/>
    </source>
</evidence>
<comment type="subcellular location">
    <subcellularLocation>
        <location evidence="1">Membrane</location>
        <topology evidence="1">Single-pass type I membrane protein</topology>
    </subcellularLocation>
</comment>
<dbReference type="GO" id="GO:0009897">
    <property type="term" value="C:external side of plasma membrane"/>
    <property type="evidence" value="ECO:0007669"/>
    <property type="project" value="TreeGrafter"/>
</dbReference>
<accession>V8N197</accession>
<comment type="caution">
    <text evidence="11">The sequence shown here is derived from an EMBL/GenBank/DDBJ whole genome shotgun (WGS) entry which is preliminary data.</text>
</comment>
<dbReference type="GO" id="GO:0005615">
    <property type="term" value="C:extracellular space"/>
    <property type="evidence" value="ECO:0007669"/>
    <property type="project" value="TreeGrafter"/>
</dbReference>
<dbReference type="AlphaFoldDB" id="V8N197"/>
<dbReference type="GO" id="GO:0006955">
    <property type="term" value="P:immune response"/>
    <property type="evidence" value="ECO:0007669"/>
    <property type="project" value="TreeGrafter"/>
</dbReference>
<dbReference type="InterPro" id="IPR050208">
    <property type="entry name" value="MHC_class-I_related"/>
</dbReference>
<dbReference type="InterPro" id="IPR011161">
    <property type="entry name" value="MHC_I-like_Ag-recog"/>
</dbReference>
<keyword evidence="12" id="KW-1185">Reference proteome</keyword>
<dbReference type="SUPFAM" id="SSF54452">
    <property type="entry name" value="MHC antigen-recognition domain"/>
    <property type="match status" value="1"/>
</dbReference>
<dbReference type="Pfam" id="PF00129">
    <property type="entry name" value="MHC_I"/>
    <property type="match status" value="1"/>
</dbReference>
<protein>
    <submittedName>
        <fullName evidence="11">Major histocompatibility complex class I-related protein</fullName>
    </submittedName>
</protein>
<dbReference type="EMBL" id="AZIM01049010">
    <property type="protein sequence ID" value="ETE56034.1"/>
    <property type="molecule type" value="Genomic_DNA"/>
</dbReference>
<gene>
    <name evidence="11" type="primary">MR1</name>
    <name evidence="11" type="ORF">L345_18256</name>
</gene>
<dbReference type="GO" id="GO:0042612">
    <property type="term" value="C:MHC class I protein complex"/>
    <property type="evidence" value="ECO:0007669"/>
    <property type="project" value="UniProtKB-KW"/>
</dbReference>
<dbReference type="Proteomes" id="UP000018936">
    <property type="component" value="Unassembled WGS sequence"/>
</dbReference>
<evidence type="ECO:0000256" key="9">
    <source>
        <dbReference type="ARBA" id="ARBA00023180"/>
    </source>
</evidence>
<organism evidence="11 12">
    <name type="scientific">Ophiophagus hannah</name>
    <name type="common">King cobra</name>
    <name type="synonym">Naja hannah</name>
    <dbReference type="NCBI Taxonomy" id="8665"/>
    <lineage>
        <taxon>Eukaryota</taxon>
        <taxon>Metazoa</taxon>
        <taxon>Chordata</taxon>
        <taxon>Craniata</taxon>
        <taxon>Vertebrata</taxon>
        <taxon>Euteleostomi</taxon>
        <taxon>Lepidosauria</taxon>
        <taxon>Squamata</taxon>
        <taxon>Bifurcata</taxon>
        <taxon>Unidentata</taxon>
        <taxon>Episquamata</taxon>
        <taxon>Toxicofera</taxon>
        <taxon>Serpentes</taxon>
        <taxon>Colubroidea</taxon>
        <taxon>Elapidae</taxon>
        <taxon>Elapinae</taxon>
        <taxon>Ophiophagus</taxon>
    </lineage>
</organism>
<keyword evidence="2" id="KW-0490">MHC I</keyword>
<proteinExistence type="predicted"/>
<evidence type="ECO:0000256" key="3">
    <source>
        <dbReference type="ARBA" id="ARBA00022692"/>
    </source>
</evidence>
<dbReference type="PANTHER" id="PTHR16675">
    <property type="entry name" value="MHC CLASS I-RELATED"/>
    <property type="match status" value="1"/>
</dbReference>
<keyword evidence="5" id="KW-0391">Immunity</keyword>
<dbReference type="Gene3D" id="3.30.500.10">
    <property type="entry name" value="MHC class I-like antigen recognition-like"/>
    <property type="match status" value="1"/>
</dbReference>
<evidence type="ECO:0000256" key="7">
    <source>
        <dbReference type="ARBA" id="ARBA00023136"/>
    </source>
</evidence>
<evidence type="ECO:0000256" key="4">
    <source>
        <dbReference type="ARBA" id="ARBA00022729"/>
    </source>
</evidence>
<dbReference type="InterPro" id="IPR037055">
    <property type="entry name" value="MHC_I-like_Ag-recog_sf"/>
</dbReference>